<name>A0ABQ2G3B1_9DEIO</name>
<evidence type="ECO:0000313" key="1">
    <source>
        <dbReference type="EMBL" id="GGL72535.1"/>
    </source>
</evidence>
<organism evidence="1 2">
    <name type="scientific">Deinococcus aerolatus</name>
    <dbReference type="NCBI Taxonomy" id="522487"/>
    <lineage>
        <taxon>Bacteria</taxon>
        <taxon>Thermotogati</taxon>
        <taxon>Deinococcota</taxon>
        <taxon>Deinococci</taxon>
        <taxon>Deinococcales</taxon>
        <taxon>Deinococcaceae</taxon>
        <taxon>Deinococcus</taxon>
    </lineage>
</organism>
<dbReference type="EMBL" id="BMOL01000002">
    <property type="protein sequence ID" value="GGL72535.1"/>
    <property type="molecule type" value="Genomic_DNA"/>
</dbReference>
<comment type="caution">
    <text evidence="1">The sequence shown here is derived from an EMBL/GenBank/DDBJ whole genome shotgun (WGS) entry which is preliminary data.</text>
</comment>
<reference evidence="2" key="1">
    <citation type="journal article" date="2019" name="Int. J. Syst. Evol. Microbiol.">
        <title>The Global Catalogue of Microorganisms (GCM) 10K type strain sequencing project: providing services to taxonomists for standard genome sequencing and annotation.</title>
        <authorList>
            <consortium name="The Broad Institute Genomics Platform"/>
            <consortium name="The Broad Institute Genome Sequencing Center for Infectious Disease"/>
            <person name="Wu L."/>
            <person name="Ma J."/>
        </authorList>
    </citation>
    <scope>NUCLEOTIDE SEQUENCE [LARGE SCALE GENOMIC DNA]</scope>
    <source>
        <strain evidence="2">JCM 15442</strain>
    </source>
</reference>
<sequence>MQRLARGLLLQHHLSHRKMAAGDHAGHLAQRVVGHAKKKRITFQLGQDGHPPQPSVRTAWENGKWVAI</sequence>
<evidence type="ECO:0000313" key="2">
    <source>
        <dbReference type="Proteomes" id="UP000639973"/>
    </source>
</evidence>
<proteinExistence type="predicted"/>
<accession>A0ABQ2G3B1</accession>
<dbReference type="Proteomes" id="UP000639973">
    <property type="component" value="Unassembled WGS sequence"/>
</dbReference>
<gene>
    <name evidence="1" type="ORF">GCM10010840_08340</name>
</gene>
<protein>
    <submittedName>
        <fullName evidence="1">Uncharacterized protein</fullName>
    </submittedName>
</protein>
<keyword evidence="2" id="KW-1185">Reference proteome</keyword>